<feature type="region of interest" description="Disordered" evidence="7">
    <location>
        <begin position="101"/>
        <end position="151"/>
    </location>
</feature>
<gene>
    <name evidence="9" type="ORF">B0T11DRAFT_275832</name>
</gene>
<feature type="compositionally biased region" description="Basic and acidic residues" evidence="7">
    <location>
        <begin position="208"/>
        <end position="224"/>
    </location>
</feature>
<feature type="compositionally biased region" description="Basic and acidic residues" evidence="7">
    <location>
        <begin position="103"/>
        <end position="115"/>
    </location>
</feature>
<dbReference type="PANTHER" id="PTHR24269:SF16">
    <property type="entry name" value="PROTEIN SLG1"/>
    <property type="match status" value="1"/>
</dbReference>
<dbReference type="SMART" id="SM00321">
    <property type="entry name" value="WSC"/>
    <property type="match status" value="1"/>
</dbReference>
<dbReference type="OrthoDB" id="5985073at2759"/>
<dbReference type="Proteomes" id="UP000813385">
    <property type="component" value="Unassembled WGS sequence"/>
</dbReference>
<dbReference type="PROSITE" id="PS51212">
    <property type="entry name" value="WSC"/>
    <property type="match status" value="1"/>
</dbReference>
<dbReference type="EMBL" id="JAGPXD010000002">
    <property type="protein sequence ID" value="KAH7367698.1"/>
    <property type="molecule type" value="Genomic_DNA"/>
</dbReference>
<keyword evidence="6" id="KW-0325">Glycoprotein</keyword>
<proteinExistence type="predicted"/>
<sequence>MDCDPDDVYAGNMSNDKCVEHCSKRGYSMAGTEWSRECWCGNVFRNARRLPEVQCDSLCDGDSKDVCGGDWALTVYSRDGTGVNTISLDDNSDDDIIKAGGKKARDAAGSDRGTDGDGAAAKPPSTSFVTFERPREANPTKPPQPPVSQAPTFVTAGVGALPTAGGNSDDAGGNIFSAIQSIIQGIPSELGFGDAWADGPTESGRPGVETRDESVSRNYGDKTSHVPRKRRDVGQRASWNDTDVPQRWYKTWQG</sequence>
<reference evidence="9" key="1">
    <citation type="journal article" date="2021" name="Nat. Commun.">
        <title>Genetic determinants of endophytism in the Arabidopsis root mycobiome.</title>
        <authorList>
            <person name="Mesny F."/>
            <person name="Miyauchi S."/>
            <person name="Thiergart T."/>
            <person name="Pickel B."/>
            <person name="Atanasova L."/>
            <person name="Karlsson M."/>
            <person name="Huettel B."/>
            <person name="Barry K.W."/>
            <person name="Haridas S."/>
            <person name="Chen C."/>
            <person name="Bauer D."/>
            <person name="Andreopoulos W."/>
            <person name="Pangilinan J."/>
            <person name="LaButti K."/>
            <person name="Riley R."/>
            <person name="Lipzen A."/>
            <person name="Clum A."/>
            <person name="Drula E."/>
            <person name="Henrissat B."/>
            <person name="Kohler A."/>
            <person name="Grigoriev I.V."/>
            <person name="Martin F.M."/>
            <person name="Hacquard S."/>
        </authorList>
    </citation>
    <scope>NUCLEOTIDE SEQUENCE</scope>
    <source>
        <strain evidence="9">MPI-CAGE-AT-0016</strain>
    </source>
</reference>
<organism evidence="9 10">
    <name type="scientific">Plectosphaerella cucumerina</name>
    <dbReference type="NCBI Taxonomy" id="40658"/>
    <lineage>
        <taxon>Eukaryota</taxon>
        <taxon>Fungi</taxon>
        <taxon>Dikarya</taxon>
        <taxon>Ascomycota</taxon>
        <taxon>Pezizomycotina</taxon>
        <taxon>Sordariomycetes</taxon>
        <taxon>Hypocreomycetidae</taxon>
        <taxon>Glomerellales</taxon>
        <taxon>Plectosphaerellaceae</taxon>
        <taxon>Plectosphaerella</taxon>
    </lineage>
</organism>
<keyword evidence="3" id="KW-0732">Signal</keyword>
<evidence type="ECO:0000256" key="4">
    <source>
        <dbReference type="ARBA" id="ARBA00022989"/>
    </source>
</evidence>
<evidence type="ECO:0000256" key="5">
    <source>
        <dbReference type="ARBA" id="ARBA00023136"/>
    </source>
</evidence>
<comment type="subcellular location">
    <subcellularLocation>
        <location evidence="1">Membrane</location>
        <topology evidence="1">Single-pass membrane protein</topology>
    </subcellularLocation>
</comment>
<evidence type="ECO:0000256" key="1">
    <source>
        <dbReference type="ARBA" id="ARBA00004167"/>
    </source>
</evidence>
<name>A0A8K0TLF1_9PEZI</name>
<dbReference type="AlphaFoldDB" id="A0A8K0TLF1"/>
<accession>A0A8K0TLF1</accession>
<dbReference type="InterPro" id="IPR002889">
    <property type="entry name" value="WSC_carb-bd"/>
</dbReference>
<evidence type="ECO:0000256" key="6">
    <source>
        <dbReference type="ARBA" id="ARBA00023180"/>
    </source>
</evidence>
<evidence type="ECO:0000313" key="9">
    <source>
        <dbReference type="EMBL" id="KAH7367698.1"/>
    </source>
</evidence>
<evidence type="ECO:0000256" key="7">
    <source>
        <dbReference type="SAM" id="MobiDB-lite"/>
    </source>
</evidence>
<protein>
    <submittedName>
        <fullName evidence="9">WSC domain-containing protein</fullName>
    </submittedName>
</protein>
<keyword evidence="10" id="KW-1185">Reference proteome</keyword>
<feature type="domain" description="WSC" evidence="8">
    <location>
        <begin position="1"/>
        <end position="79"/>
    </location>
</feature>
<comment type="caution">
    <text evidence="9">The sequence shown here is derived from an EMBL/GenBank/DDBJ whole genome shotgun (WGS) entry which is preliminary data.</text>
</comment>
<evidence type="ECO:0000259" key="8">
    <source>
        <dbReference type="PROSITE" id="PS51212"/>
    </source>
</evidence>
<dbReference type="GO" id="GO:0005886">
    <property type="term" value="C:plasma membrane"/>
    <property type="evidence" value="ECO:0007669"/>
    <property type="project" value="TreeGrafter"/>
</dbReference>
<evidence type="ECO:0000313" key="10">
    <source>
        <dbReference type="Proteomes" id="UP000813385"/>
    </source>
</evidence>
<keyword evidence="4" id="KW-1133">Transmembrane helix</keyword>
<keyword evidence="5" id="KW-0472">Membrane</keyword>
<keyword evidence="2" id="KW-0812">Transmembrane</keyword>
<dbReference type="Pfam" id="PF01822">
    <property type="entry name" value="WSC"/>
    <property type="match status" value="1"/>
</dbReference>
<evidence type="ECO:0000256" key="3">
    <source>
        <dbReference type="ARBA" id="ARBA00022729"/>
    </source>
</evidence>
<evidence type="ECO:0000256" key="2">
    <source>
        <dbReference type="ARBA" id="ARBA00022692"/>
    </source>
</evidence>
<feature type="region of interest" description="Disordered" evidence="7">
    <location>
        <begin position="196"/>
        <end position="243"/>
    </location>
</feature>
<dbReference type="InterPro" id="IPR051836">
    <property type="entry name" value="Kremen_rcpt"/>
</dbReference>
<dbReference type="PANTHER" id="PTHR24269">
    <property type="entry name" value="KREMEN PROTEIN"/>
    <property type="match status" value="1"/>
</dbReference>